<evidence type="ECO:0000259" key="6">
    <source>
        <dbReference type="Pfam" id="PF11987"/>
    </source>
</evidence>
<dbReference type="InterPro" id="IPR027417">
    <property type="entry name" value="P-loop_NTPase"/>
</dbReference>
<dbReference type="InterPro" id="IPR023115">
    <property type="entry name" value="TIF_IF2_dom3"/>
</dbReference>
<organism evidence="8 9">
    <name type="scientific">Racocetra fulgida</name>
    <dbReference type="NCBI Taxonomy" id="60492"/>
    <lineage>
        <taxon>Eukaryota</taxon>
        <taxon>Fungi</taxon>
        <taxon>Fungi incertae sedis</taxon>
        <taxon>Mucoromycota</taxon>
        <taxon>Glomeromycotina</taxon>
        <taxon>Glomeromycetes</taxon>
        <taxon>Diversisporales</taxon>
        <taxon>Gigasporaceae</taxon>
        <taxon>Racocetra</taxon>
    </lineage>
</organism>
<keyword evidence="3" id="KW-0547">Nucleotide-binding</keyword>
<dbReference type="InterPro" id="IPR015760">
    <property type="entry name" value="TIF_IF2"/>
</dbReference>
<dbReference type="InterPro" id="IPR009000">
    <property type="entry name" value="Transl_B-barrel_sf"/>
</dbReference>
<dbReference type="GO" id="GO:0003743">
    <property type="term" value="F:translation initiation factor activity"/>
    <property type="evidence" value="ECO:0007669"/>
    <property type="project" value="UniProtKB-KW"/>
</dbReference>
<dbReference type="GO" id="GO:0005737">
    <property type="term" value="C:cytoplasm"/>
    <property type="evidence" value="ECO:0007669"/>
    <property type="project" value="TreeGrafter"/>
</dbReference>
<dbReference type="GO" id="GO:0005525">
    <property type="term" value="F:GTP binding"/>
    <property type="evidence" value="ECO:0007669"/>
    <property type="project" value="UniProtKB-KW"/>
</dbReference>
<keyword evidence="2" id="KW-0396">Initiation factor</keyword>
<dbReference type="PANTHER" id="PTHR43381">
    <property type="entry name" value="TRANSLATION INITIATION FACTOR IF-2-RELATED"/>
    <property type="match status" value="1"/>
</dbReference>
<dbReference type="Gene3D" id="3.40.50.300">
    <property type="entry name" value="P-loop containing nucleotide triphosphate hydrolases"/>
    <property type="match status" value="1"/>
</dbReference>
<dbReference type="InterPro" id="IPR036925">
    <property type="entry name" value="TIF_IF2_dom3_sf"/>
</dbReference>
<keyword evidence="9" id="KW-1185">Reference proteome</keyword>
<dbReference type="FunFam" id="3.40.50.10050:FF:000001">
    <property type="entry name" value="Translation initiation factor IF-2"/>
    <property type="match status" value="1"/>
</dbReference>
<evidence type="ECO:0000259" key="7">
    <source>
        <dbReference type="Pfam" id="PF22042"/>
    </source>
</evidence>
<evidence type="ECO:0000256" key="4">
    <source>
        <dbReference type="ARBA" id="ARBA00022917"/>
    </source>
</evidence>
<evidence type="ECO:0000313" key="9">
    <source>
        <dbReference type="Proteomes" id="UP000789396"/>
    </source>
</evidence>
<sequence>MPQTLEAIKHAKDAEVRDSLMRHGIELEEFVGDTQCVEISALTGKGLDTLEEAIIALAELNDYRAEVDIEAEGVIIESQIEKGKGQGDVIVAGTSWCKVRMMSDYKGQSLKQAPPGTPVKVMGWRETPNSGDEVLQAKDEELAKTVVANRLRKIEREKQIKDLEVINEKRRQRDVSGSIEAIIDSLDSIGNKEVHVNVVDSGVGDVSESDVQMAAAAQGAILGFNVKVDKRASSLAQTEHVEIMCYNIIYKLLDGIKNRLSKMLPPVLETSITGEATILQVFQINVKSREFRPVAGCRIVNGTIFKNQQVRIIRNNKQIWEASVLKIKIGPLESLKHIKKDIMEAKKGLECGISFEGFTDFKEGDFIQSIVVKEIPRTL</sequence>
<accession>A0A9N9CN85</accession>
<keyword evidence="4" id="KW-0648">Protein biosynthesis</keyword>
<reference evidence="8" key="1">
    <citation type="submission" date="2021-06" db="EMBL/GenBank/DDBJ databases">
        <authorList>
            <person name="Kallberg Y."/>
            <person name="Tangrot J."/>
            <person name="Rosling A."/>
        </authorList>
    </citation>
    <scope>NUCLEOTIDE SEQUENCE</scope>
    <source>
        <strain evidence="8">IN212</strain>
    </source>
</reference>
<dbReference type="Gene3D" id="2.40.30.10">
    <property type="entry name" value="Translation factors"/>
    <property type="match status" value="2"/>
</dbReference>
<feature type="domain" description="Elongation factor G-like" evidence="7">
    <location>
        <begin position="86"/>
        <end position="135"/>
    </location>
</feature>
<dbReference type="Pfam" id="PF11987">
    <property type="entry name" value="IF-2"/>
    <property type="match status" value="1"/>
</dbReference>
<evidence type="ECO:0000256" key="5">
    <source>
        <dbReference type="ARBA" id="ARBA00023134"/>
    </source>
</evidence>
<dbReference type="PANTHER" id="PTHR43381:SF20">
    <property type="entry name" value="TRANSLATION INITIATION FACTOR IF-2, MITOCHONDRIAL"/>
    <property type="match status" value="1"/>
</dbReference>
<dbReference type="InterPro" id="IPR044145">
    <property type="entry name" value="IF2_II"/>
</dbReference>
<evidence type="ECO:0000256" key="1">
    <source>
        <dbReference type="ARBA" id="ARBA00007733"/>
    </source>
</evidence>
<dbReference type="Pfam" id="PF22042">
    <property type="entry name" value="EF-G_D2"/>
    <property type="match status" value="1"/>
</dbReference>
<keyword evidence="5" id="KW-0342">GTP-binding</keyword>
<name>A0A9N9CN85_9GLOM</name>
<evidence type="ECO:0000313" key="8">
    <source>
        <dbReference type="EMBL" id="CAG8609884.1"/>
    </source>
</evidence>
<gene>
    <name evidence="8" type="ORF">RFULGI_LOCUS6937</name>
</gene>
<dbReference type="OrthoDB" id="361630at2759"/>
<feature type="domain" description="Translation initiation factor IF- 2" evidence="6">
    <location>
        <begin position="146"/>
        <end position="257"/>
    </location>
</feature>
<dbReference type="SUPFAM" id="SSF50447">
    <property type="entry name" value="Translation proteins"/>
    <property type="match status" value="2"/>
</dbReference>
<evidence type="ECO:0000256" key="3">
    <source>
        <dbReference type="ARBA" id="ARBA00022741"/>
    </source>
</evidence>
<dbReference type="EMBL" id="CAJVPZ010009495">
    <property type="protein sequence ID" value="CAG8609884.1"/>
    <property type="molecule type" value="Genomic_DNA"/>
</dbReference>
<dbReference type="CDD" id="cd03692">
    <property type="entry name" value="mtIF2_IVc"/>
    <property type="match status" value="1"/>
</dbReference>
<comment type="caution">
    <text evidence="8">The sequence shown here is derived from an EMBL/GenBank/DDBJ whole genome shotgun (WGS) entry which is preliminary data.</text>
</comment>
<evidence type="ECO:0000256" key="2">
    <source>
        <dbReference type="ARBA" id="ARBA00022540"/>
    </source>
</evidence>
<dbReference type="FunFam" id="2.40.30.10:FF:000008">
    <property type="entry name" value="Translation initiation factor IF-2"/>
    <property type="match status" value="1"/>
</dbReference>
<comment type="similarity">
    <text evidence="1">Belongs to the TRAFAC class translation factor GTPase superfamily. Classic translation factor GTPase family. IF-2 subfamily.</text>
</comment>
<dbReference type="Gene3D" id="3.40.50.10050">
    <property type="entry name" value="Translation initiation factor IF- 2, domain 3"/>
    <property type="match status" value="1"/>
</dbReference>
<dbReference type="Proteomes" id="UP000789396">
    <property type="component" value="Unassembled WGS sequence"/>
</dbReference>
<dbReference type="AlphaFoldDB" id="A0A9N9CN85"/>
<proteinExistence type="inferred from homology"/>
<protein>
    <submittedName>
        <fullName evidence="8">5609_t:CDS:1</fullName>
    </submittedName>
</protein>
<dbReference type="SUPFAM" id="SSF52156">
    <property type="entry name" value="Initiation factor IF2/eIF5b, domain 3"/>
    <property type="match status" value="1"/>
</dbReference>
<dbReference type="InterPro" id="IPR053905">
    <property type="entry name" value="EF-G-like_DII"/>
</dbReference>
<dbReference type="CDD" id="cd03702">
    <property type="entry name" value="IF2_mtIF2_II"/>
    <property type="match status" value="1"/>
</dbReference>